<feature type="compositionally biased region" description="Low complexity" evidence="2">
    <location>
        <begin position="1256"/>
        <end position="1267"/>
    </location>
</feature>
<keyword evidence="4" id="KW-1185">Reference proteome</keyword>
<accession>A0A1J1H3I8</accession>
<dbReference type="GO" id="GO:0035145">
    <property type="term" value="C:exon-exon junction complex"/>
    <property type="evidence" value="ECO:0007669"/>
    <property type="project" value="TreeGrafter"/>
</dbReference>
<dbReference type="GeneID" id="39735571"/>
<keyword evidence="1" id="KW-0175">Coiled coil</keyword>
<dbReference type="KEGG" id="prel:PRELSG_0723400"/>
<evidence type="ECO:0008006" key="5">
    <source>
        <dbReference type="Google" id="ProtNLM"/>
    </source>
</evidence>
<sequence length="1380" mass="164572">MISKENVSSEWVNFTIPKENDTLREKILIDLNKSNDNINNENKKNMSINQIHKFINKLKNTNVTDLEKSDFKNLLDDIKNLNISKYLSEILNYIFNLTYHVNKYSDIFLLINIIKYINKNYSNVDELIENIAFTKFFKLDENDKNYFFIIFHDLYNNIDENNMISKNINVENCPDDKNSNKEKLPDLVDTNNTENNNNDKKNREINNIKNLKELKELKGNLFKKLNSYICKDNQENDNYLFEYDLFASDKNIKFQKKSSVDKKAYMIEMLNDNNLMKKIEKKNKLRKILLCMYFELILFKICKNKDLLLYMFLNITFFFTLKFDFHISYKDKINNSEKKELNYPNNADILSRIKKYLIVNTVITFDYFFTNTNTLFIDENLKKKSENVDKKENLNKEENDIVLSINNNNSVVASYVKYINDIKDNVMKFFKAFYHCSMYNLLIYLYTEHVVNEYSSDNKKSSLNEEYEFFKIYEKSKNFCKFFNVNKFSLDEIQIKGIDLLGLKEESFNHIKIFDNIKNKNEKEKEIIIDESNTVWNNDEEKSFYTNFPDYSNINICLNDDDCDDDDINLNYSNENNINDMPNNQPNNINNVKKDREIDERAENKVTNDNSKKEKSSEKKIESKHIISVDNKKNVKNIVSGNSKEKMKEFSNYLEKIINMNNEKDVEDFVMIFLLNYNTKKKRKIIANTIIHINKISLNLIPYYCRYIAIINKYVKDIYITIIDELKRITEKIIKEKLPCQNKKTKCIKYACELTKFKLLDLSYILDIINLLIENFTSDHAELCFFILENCSLLLLNNSKTHIRFLNLLQKLKKIKNSKNLPSSLELVFEECCIKIDNFITRNNITKKKISKYSEEDLKKKYFLKKLLFQDIESMDTEIICKYIRKFNWNDKLITHCLKKYIFNYLMYMSIYQINNLASLLFNLAKYKPFFVTQIIDELYERIITILENNDFKKYTFLIQYTHLFAELYNYKIFNSSNVFDLLYFLISIADIDIFNSHHISSIYKVFKDNKTFIESIRSNIPNLNKKENGITAGLESKNNNINNKNDVNSRNCNKYGKNTHNSDINKEEFFSYDDYDDNFYKFLFINKRNPIFYHIFHDVENNSFINIKMICIIIESCSRYFHTPLLSFKLNKFFLFFLRFLLLLEPLPIYIKNITDNIIEKNSEEMKNLKTIKDIDKYLFKILNAEYKIHLNQINKNSKYSIMDSDLSFSIEKCNKTKGLTYNNDCVKANKNISNNEEEYDKMNDLTKQEKRNTSSIYENKNNKNYNSKERKARNNNSSKLRSKKELSNLLENDDIEYFNSSSDENSRKVKTMENELDEEINEIINASIKENRLSKNKVEPVNFKNFTIYSNLLNKKNSKNKDSEKNVPIIIYKKEKKK</sequence>
<dbReference type="OMA" id="YCRYIAI"/>
<feature type="compositionally biased region" description="Basic and acidic residues" evidence="2">
    <location>
        <begin position="1242"/>
        <end position="1254"/>
    </location>
</feature>
<dbReference type="EMBL" id="LN835302">
    <property type="protein sequence ID" value="CRG99469.1"/>
    <property type="molecule type" value="Genomic_DNA"/>
</dbReference>
<dbReference type="VEuPathDB" id="PlasmoDB:PRELSG_0723400"/>
<feature type="region of interest" description="Disordered" evidence="2">
    <location>
        <begin position="175"/>
        <end position="202"/>
    </location>
</feature>
<feature type="region of interest" description="Disordered" evidence="2">
    <location>
        <begin position="601"/>
        <end position="622"/>
    </location>
</feature>
<evidence type="ECO:0000256" key="2">
    <source>
        <dbReference type="SAM" id="MobiDB-lite"/>
    </source>
</evidence>
<dbReference type="GO" id="GO:0005737">
    <property type="term" value="C:cytoplasm"/>
    <property type="evidence" value="ECO:0007669"/>
    <property type="project" value="TreeGrafter"/>
</dbReference>
<feature type="region of interest" description="Disordered" evidence="2">
    <location>
        <begin position="1240"/>
        <end position="1287"/>
    </location>
</feature>
<feature type="coiled-coil region" evidence="1">
    <location>
        <begin position="1304"/>
        <end position="1331"/>
    </location>
</feature>
<gene>
    <name evidence="3" type="ORF">PRELSG_0723400</name>
</gene>
<dbReference type="PANTHER" id="PTHR12839">
    <property type="entry name" value="NONSENSE-MEDIATED MRNA DECAY PROTEIN 2 UP-FRAMESHIFT SUPPRESSOR 2"/>
    <property type="match status" value="1"/>
</dbReference>
<dbReference type="RefSeq" id="XP_028532475.1">
    <property type="nucleotide sequence ID" value="XM_028675936.1"/>
</dbReference>
<name>A0A1J1H3I8_PLARL</name>
<evidence type="ECO:0000256" key="1">
    <source>
        <dbReference type="SAM" id="Coils"/>
    </source>
</evidence>
<feature type="compositionally biased region" description="Basic and acidic residues" evidence="2">
    <location>
        <begin position="175"/>
        <end position="186"/>
    </location>
</feature>
<dbReference type="InterPro" id="IPR016024">
    <property type="entry name" value="ARM-type_fold"/>
</dbReference>
<evidence type="ECO:0000313" key="4">
    <source>
        <dbReference type="Proteomes" id="UP000220158"/>
    </source>
</evidence>
<dbReference type="PANTHER" id="PTHR12839:SF7">
    <property type="entry name" value="REGULATOR OF NONSENSE TRANSCRIPTS 2"/>
    <property type="match status" value="1"/>
</dbReference>
<organism evidence="3 4">
    <name type="scientific">Plasmodium relictum</name>
    <dbReference type="NCBI Taxonomy" id="85471"/>
    <lineage>
        <taxon>Eukaryota</taxon>
        <taxon>Sar</taxon>
        <taxon>Alveolata</taxon>
        <taxon>Apicomplexa</taxon>
        <taxon>Aconoidasida</taxon>
        <taxon>Haemosporida</taxon>
        <taxon>Plasmodiidae</taxon>
        <taxon>Plasmodium</taxon>
        <taxon>Plasmodium (Haemamoeba)</taxon>
    </lineage>
</organism>
<dbReference type="OrthoDB" id="27832at2759"/>
<dbReference type="GO" id="GO:0000184">
    <property type="term" value="P:nuclear-transcribed mRNA catabolic process, nonsense-mediated decay"/>
    <property type="evidence" value="ECO:0007669"/>
    <property type="project" value="InterPro"/>
</dbReference>
<protein>
    <recommendedName>
        <fullName evidence="5">Armadillo repeat protein</fullName>
    </recommendedName>
</protein>
<dbReference type="Gene3D" id="1.25.40.180">
    <property type="match status" value="3"/>
</dbReference>
<evidence type="ECO:0000313" key="3">
    <source>
        <dbReference type="EMBL" id="CRG99469.1"/>
    </source>
</evidence>
<reference evidence="3 4" key="1">
    <citation type="submission" date="2015-04" db="EMBL/GenBank/DDBJ databases">
        <authorList>
            <consortium name="Pathogen Informatics"/>
        </authorList>
    </citation>
    <scope>NUCLEOTIDE SEQUENCE [LARGE SCALE GENOMIC DNA]</scope>
    <source>
        <strain evidence="3 4">SGS1</strain>
    </source>
</reference>
<dbReference type="InterPro" id="IPR039762">
    <property type="entry name" value="Nmd2/UPF2"/>
</dbReference>
<dbReference type="SUPFAM" id="SSF48371">
    <property type="entry name" value="ARM repeat"/>
    <property type="match status" value="2"/>
</dbReference>
<proteinExistence type="predicted"/>
<dbReference type="Proteomes" id="UP000220158">
    <property type="component" value="Chromosome 7"/>
</dbReference>